<dbReference type="RefSeq" id="WP_219747735.1">
    <property type="nucleotide sequence ID" value="NZ_JAHXZN010000001.1"/>
</dbReference>
<organism evidence="3 4">
    <name type="scientific">Sphingomonas citri</name>
    <dbReference type="NCBI Taxonomy" id="2862499"/>
    <lineage>
        <taxon>Bacteria</taxon>
        <taxon>Pseudomonadati</taxon>
        <taxon>Pseudomonadota</taxon>
        <taxon>Alphaproteobacteria</taxon>
        <taxon>Sphingomonadales</taxon>
        <taxon>Sphingomonadaceae</taxon>
        <taxon>Sphingomonas</taxon>
    </lineage>
</organism>
<dbReference type="EMBL" id="JAHXZN010000001">
    <property type="protein sequence ID" value="MBW6530366.1"/>
    <property type="molecule type" value="Genomic_DNA"/>
</dbReference>
<dbReference type="InterPro" id="IPR015168">
    <property type="entry name" value="SsuA/THI5"/>
</dbReference>
<dbReference type="SUPFAM" id="SSF53850">
    <property type="entry name" value="Periplasmic binding protein-like II"/>
    <property type="match status" value="1"/>
</dbReference>
<dbReference type="InterPro" id="IPR001638">
    <property type="entry name" value="Solute-binding_3/MltF_N"/>
</dbReference>
<keyword evidence="4" id="KW-1185">Reference proteome</keyword>
<comment type="similarity">
    <text evidence="1">Belongs to the bacterial solute-binding protein SsuA/TauA family.</text>
</comment>
<feature type="domain" description="Solute-binding protein family 3/N-terminal" evidence="2">
    <location>
        <begin position="29"/>
        <end position="240"/>
    </location>
</feature>
<evidence type="ECO:0000313" key="3">
    <source>
        <dbReference type="EMBL" id="MBW6530366.1"/>
    </source>
</evidence>
<dbReference type="SMART" id="SM00062">
    <property type="entry name" value="PBPb"/>
    <property type="match status" value="1"/>
</dbReference>
<dbReference type="Gene3D" id="3.40.190.10">
    <property type="entry name" value="Periplasmic binding protein-like II"/>
    <property type="match status" value="2"/>
</dbReference>
<dbReference type="Pfam" id="PF09084">
    <property type="entry name" value="NMT1"/>
    <property type="match status" value="1"/>
</dbReference>
<gene>
    <name evidence="3" type="ORF">KZ820_06430</name>
</gene>
<proteinExistence type="inferred from homology"/>
<sequence>MRLHRRSLLADAGLGLLAACARGGARDDVLLVGDQRGGSKVVLDAIGALAALPYHIEWSSFPNAAPLLEALNAGAIDTGIGGDAAFIFAIGSGAKIKAIGAQRYEGPGPVLIVRGDSPIRTVEQIAGKRIATPRGSISHNLILAALEAQGRPLDAVNFAFLSPQDGQAAMQGGSVDGWAIWDPYAELAVRGGARVVGGLDGLVPSYALVFGRDGAIADKRPLLADYQARLRRGWAWAAAHGDDYARLLARETGVDVAAWQSVTRRTRRLAAPIDATLIADQQRTADRYRRAGLIDRPVDVATGFDASFA</sequence>
<evidence type="ECO:0000313" key="4">
    <source>
        <dbReference type="Proteomes" id="UP000759103"/>
    </source>
</evidence>
<reference evidence="3 4" key="1">
    <citation type="submission" date="2021-07" db="EMBL/GenBank/DDBJ databases">
        <title>Sphingomonas sp.</title>
        <authorList>
            <person name="Feng G."/>
            <person name="Li J."/>
            <person name="Pan M."/>
        </authorList>
    </citation>
    <scope>NUCLEOTIDE SEQUENCE [LARGE SCALE GENOMIC DNA]</scope>
    <source>
        <strain evidence="3 4">RRHST34</strain>
    </source>
</reference>
<protein>
    <submittedName>
        <fullName evidence="3">ABC transporter substrate-binding protein</fullName>
    </submittedName>
</protein>
<dbReference type="PANTHER" id="PTHR30024:SF48">
    <property type="entry name" value="ABC TRANSPORTER SUBSTRATE-BINDING PROTEIN"/>
    <property type="match status" value="1"/>
</dbReference>
<accession>A0ABS7BL80</accession>
<evidence type="ECO:0000256" key="1">
    <source>
        <dbReference type="ARBA" id="ARBA00010742"/>
    </source>
</evidence>
<evidence type="ECO:0000259" key="2">
    <source>
        <dbReference type="SMART" id="SM00062"/>
    </source>
</evidence>
<dbReference type="PANTHER" id="PTHR30024">
    <property type="entry name" value="ALIPHATIC SULFONATES-BINDING PROTEIN-RELATED"/>
    <property type="match status" value="1"/>
</dbReference>
<dbReference type="Proteomes" id="UP000759103">
    <property type="component" value="Unassembled WGS sequence"/>
</dbReference>
<name>A0ABS7BL80_9SPHN</name>
<comment type="caution">
    <text evidence="3">The sequence shown here is derived from an EMBL/GenBank/DDBJ whole genome shotgun (WGS) entry which is preliminary data.</text>
</comment>